<dbReference type="VEuPathDB" id="VectorBase:GPAI028182"/>
<reference evidence="2" key="1">
    <citation type="submission" date="2014-03" db="EMBL/GenBank/DDBJ databases">
        <authorList>
            <person name="Aksoy S."/>
            <person name="Warren W."/>
            <person name="Wilson R.K."/>
        </authorList>
    </citation>
    <scope>NUCLEOTIDE SEQUENCE [LARGE SCALE GENOMIC DNA]</scope>
    <source>
        <strain evidence="2">IAEA</strain>
    </source>
</reference>
<keyword evidence="2" id="KW-1185">Reference proteome</keyword>
<protein>
    <submittedName>
        <fullName evidence="1">Uncharacterized protein</fullName>
    </submittedName>
</protein>
<organism evidence="1 2">
    <name type="scientific">Glossina pallidipes</name>
    <name type="common">Tsetse fly</name>
    <dbReference type="NCBI Taxonomy" id="7398"/>
    <lineage>
        <taxon>Eukaryota</taxon>
        <taxon>Metazoa</taxon>
        <taxon>Ecdysozoa</taxon>
        <taxon>Arthropoda</taxon>
        <taxon>Hexapoda</taxon>
        <taxon>Insecta</taxon>
        <taxon>Pterygota</taxon>
        <taxon>Neoptera</taxon>
        <taxon>Endopterygota</taxon>
        <taxon>Diptera</taxon>
        <taxon>Brachycera</taxon>
        <taxon>Muscomorpha</taxon>
        <taxon>Hippoboscoidea</taxon>
        <taxon>Glossinidae</taxon>
        <taxon>Glossina</taxon>
    </lineage>
</organism>
<dbReference type="Proteomes" id="UP000092445">
    <property type="component" value="Unassembled WGS sequence"/>
</dbReference>
<evidence type="ECO:0000313" key="2">
    <source>
        <dbReference type="Proteomes" id="UP000092445"/>
    </source>
</evidence>
<proteinExistence type="predicted"/>
<sequence length="159" mass="17485">MPPNGEDLKVKHYVVYDLTLRSCSGSSIDEPINGKSSSTSSSGTWSAIFTLPSSSVIFGFAGTHSEYDDNFSSTNHSSSLQKLRNHNVAHHDKIYTDRGCDAALYIKQCTGYNTVFKPSNDSANILVLESLSSKNVGSFYLSQELPLTRRDHKFTPKAL</sequence>
<evidence type="ECO:0000313" key="1">
    <source>
        <dbReference type="EnsemblMetazoa" id="GPAI028182-PA"/>
    </source>
</evidence>
<dbReference type="EnsemblMetazoa" id="GPAI028182-RA">
    <property type="protein sequence ID" value="GPAI028182-PA"/>
    <property type="gene ID" value="GPAI028182"/>
</dbReference>
<dbReference type="AlphaFoldDB" id="A0A1A9ZXG9"/>
<name>A0A1A9ZXG9_GLOPL</name>
<reference evidence="1" key="2">
    <citation type="submission" date="2020-05" db="UniProtKB">
        <authorList>
            <consortium name="EnsemblMetazoa"/>
        </authorList>
    </citation>
    <scope>IDENTIFICATION</scope>
    <source>
        <strain evidence="1">IAEA</strain>
    </source>
</reference>
<accession>A0A1A9ZXG9</accession>